<dbReference type="GO" id="GO:0005524">
    <property type="term" value="F:ATP binding"/>
    <property type="evidence" value="ECO:0007669"/>
    <property type="project" value="UniProtKB-KW"/>
</dbReference>
<protein>
    <submittedName>
        <fullName evidence="5">MoxR family ATPase</fullName>
    </submittedName>
</protein>
<name>A0A4Q2T033_9HYPH</name>
<dbReference type="InterPro" id="IPR027417">
    <property type="entry name" value="P-loop_NTPase"/>
</dbReference>
<reference evidence="5 6" key="1">
    <citation type="submission" date="2019-01" db="EMBL/GenBank/DDBJ databases">
        <authorList>
            <person name="Deng T."/>
        </authorList>
    </citation>
    <scope>NUCLEOTIDE SEQUENCE [LARGE SCALE GENOMIC DNA]</scope>
    <source>
        <strain evidence="5 6">F8825</strain>
    </source>
</reference>
<dbReference type="PIRSF" id="PIRSF002849">
    <property type="entry name" value="AAA_ATPase_chaperone_MoxR_prd"/>
    <property type="match status" value="1"/>
</dbReference>
<comment type="similarity">
    <text evidence="3">Belongs to the MoxR family.</text>
</comment>
<dbReference type="InterPro" id="IPR041628">
    <property type="entry name" value="ChlI/MoxR_AAA_lid"/>
</dbReference>
<feature type="domain" description="AAA+ ATPase" evidence="4">
    <location>
        <begin position="54"/>
        <end position="198"/>
    </location>
</feature>
<organism evidence="5 6">
    <name type="scientific">Ciceribacter ferrooxidans</name>
    <dbReference type="NCBI Taxonomy" id="2509717"/>
    <lineage>
        <taxon>Bacteria</taxon>
        <taxon>Pseudomonadati</taxon>
        <taxon>Pseudomonadota</taxon>
        <taxon>Alphaproteobacteria</taxon>
        <taxon>Hyphomicrobiales</taxon>
        <taxon>Rhizobiaceae</taxon>
        <taxon>Ciceribacter</taxon>
    </lineage>
</organism>
<keyword evidence="6" id="KW-1185">Reference proteome</keyword>
<dbReference type="PANTHER" id="PTHR42759">
    <property type="entry name" value="MOXR FAMILY PROTEIN"/>
    <property type="match status" value="1"/>
</dbReference>
<dbReference type="Proteomes" id="UP000291088">
    <property type="component" value="Unassembled WGS sequence"/>
</dbReference>
<dbReference type="InterPro" id="IPR003593">
    <property type="entry name" value="AAA+_ATPase"/>
</dbReference>
<evidence type="ECO:0000259" key="4">
    <source>
        <dbReference type="SMART" id="SM00382"/>
    </source>
</evidence>
<sequence length="337" mass="36520">MGMMKSAEPLLDEKAIIAAAEKALSDIAEVRREVSKVIFGQERVVENTLLAILSGGHALLVGVPGLAKTKLVATLGSVLGLEASRIQFTPDLMPSDILGTEVMDQDETGRRSFRFVKGPVFAQLLMADEINRASPRTQSALLQSMQEYHVTIAGQHYDLPSPFHVLATQNPLEQEGTYPLPEAQLDRFLLQVDVGYPELSAERQILLETTGVTEAKPSSVIDAARLIDIQKLIRQMPVSETVVDAILAFVRSARPGHGNAGTDKNVAWGPGPRAGQALMLCARARALYEGRLAPSLDDVMALAEPVLEHRMALTFAARAEGMTVRDVILDLVKQARG</sequence>
<proteinExistence type="inferred from homology"/>
<evidence type="ECO:0000313" key="6">
    <source>
        <dbReference type="Proteomes" id="UP000291088"/>
    </source>
</evidence>
<comment type="caution">
    <text evidence="5">The sequence shown here is derived from an EMBL/GenBank/DDBJ whole genome shotgun (WGS) entry which is preliminary data.</text>
</comment>
<dbReference type="PANTHER" id="PTHR42759:SF1">
    <property type="entry name" value="MAGNESIUM-CHELATASE SUBUNIT CHLD"/>
    <property type="match status" value="1"/>
</dbReference>
<evidence type="ECO:0000313" key="5">
    <source>
        <dbReference type="EMBL" id="RYC11895.1"/>
    </source>
</evidence>
<accession>A0A4Q2T033</accession>
<dbReference type="InterPro" id="IPR011703">
    <property type="entry name" value="ATPase_AAA-3"/>
</dbReference>
<keyword evidence="2" id="KW-0067">ATP-binding</keyword>
<dbReference type="Gene3D" id="3.40.50.300">
    <property type="entry name" value="P-loop containing nucleotide triphosphate hydrolases"/>
    <property type="match status" value="1"/>
</dbReference>
<dbReference type="InterPro" id="IPR050764">
    <property type="entry name" value="CbbQ/NirQ/NorQ/GpvN"/>
</dbReference>
<dbReference type="EMBL" id="SDVB01000238">
    <property type="protein sequence ID" value="RYC11895.1"/>
    <property type="molecule type" value="Genomic_DNA"/>
</dbReference>
<dbReference type="AlphaFoldDB" id="A0A4Q2T033"/>
<dbReference type="SUPFAM" id="SSF52540">
    <property type="entry name" value="P-loop containing nucleoside triphosphate hydrolases"/>
    <property type="match status" value="1"/>
</dbReference>
<dbReference type="RefSeq" id="WP_129332329.1">
    <property type="nucleotide sequence ID" value="NZ_SDVB01000238.1"/>
</dbReference>
<dbReference type="SMART" id="SM00382">
    <property type="entry name" value="AAA"/>
    <property type="match status" value="1"/>
</dbReference>
<dbReference type="Pfam" id="PF07726">
    <property type="entry name" value="AAA_3"/>
    <property type="match status" value="1"/>
</dbReference>
<dbReference type="Gene3D" id="1.10.8.80">
    <property type="entry name" value="Magnesium chelatase subunit I, C-Terminal domain"/>
    <property type="match status" value="1"/>
</dbReference>
<dbReference type="Pfam" id="PF17863">
    <property type="entry name" value="AAA_lid_2"/>
    <property type="match status" value="1"/>
</dbReference>
<dbReference type="FunFam" id="3.40.50.300:FF:000640">
    <property type="entry name" value="MoxR family ATPase"/>
    <property type="match status" value="1"/>
</dbReference>
<evidence type="ECO:0000256" key="3">
    <source>
        <dbReference type="ARBA" id="ARBA00061607"/>
    </source>
</evidence>
<gene>
    <name evidence="5" type="ORF">EUU22_12555</name>
</gene>
<evidence type="ECO:0000256" key="2">
    <source>
        <dbReference type="ARBA" id="ARBA00022840"/>
    </source>
</evidence>
<keyword evidence="1" id="KW-0547">Nucleotide-binding</keyword>
<dbReference type="GO" id="GO:0016887">
    <property type="term" value="F:ATP hydrolysis activity"/>
    <property type="evidence" value="ECO:0007669"/>
    <property type="project" value="InterPro"/>
</dbReference>
<evidence type="ECO:0000256" key="1">
    <source>
        <dbReference type="ARBA" id="ARBA00022741"/>
    </source>
</evidence>
<dbReference type="OrthoDB" id="9808397at2"/>